<feature type="region of interest" description="Disordered" evidence="1">
    <location>
        <begin position="17"/>
        <end position="48"/>
    </location>
</feature>
<proteinExistence type="predicted"/>
<name>A0A9D4QDC2_RHISA</name>
<feature type="compositionally biased region" description="Polar residues" evidence="1">
    <location>
        <begin position="17"/>
        <end position="44"/>
    </location>
</feature>
<dbReference type="EMBL" id="JABSTV010001246">
    <property type="protein sequence ID" value="KAH7975891.1"/>
    <property type="molecule type" value="Genomic_DNA"/>
</dbReference>
<protein>
    <submittedName>
        <fullName evidence="2">Uncharacterized protein</fullName>
    </submittedName>
</protein>
<accession>A0A9D4QDC2</accession>
<reference evidence="2" key="1">
    <citation type="journal article" date="2020" name="Cell">
        <title>Large-Scale Comparative Analyses of Tick Genomes Elucidate Their Genetic Diversity and Vector Capacities.</title>
        <authorList>
            <consortium name="Tick Genome and Microbiome Consortium (TIGMIC)"/>
            <person name="Jia N."/>
            <person name="Wang J."/>
            <person name="Shi W."/>
            <person name="Du L."/>
            <person name="Sun Y."/>
            <person name="Zhan W."/>
            <person name="Jiang J.F."/>
            <person name="Wang Q."/>
            <person name="Zhang B."/>
            <person name="Ji P."/>
            <person name="Bell-Sakyi L."/>
            <person name="Cui X.M."/>
            <person name="Yuan T.T."/>
            <person name="Jiang B.G."/>
            <person name="Yang W.F."/>
            <person name="Lam T.T."/>
            <person name="Chang Q.C."/>
            <person name="Ding S.J."/>
            <person name="Wang X.J."/>
            <person name="Zhu J.G."/>
            <person name="Ruan X.D."/>
            <person name="Zhao L."/>
            <person name="Wei J.T."/>
            <person name="Ye R.Z."/>
            <person name="Que T.C."/>
            <person name="Du C.H."/>
            <person name="Zhou Y.H."/>
            <person name="Cheng J.X."/>
            <person name="Dai P.F."/>
            <person name="Guo W.B."/>
            <person name="Han X.H."/>
            <person name="Huang E.J."/>
            <person name="Li L.F."/>
            <person name="Wei W."/>
            <person name="Gao Y.C."/>
            <person name="Liu J.Z."/>
            <person name="Shao H.Z."/>
            <person name="Wang X."/>
            <person name="Wang C.C."/>
            <person name="Yang T.C."/>
            <person name="Huo Q.B."/>
            <person name="Li W."/>
            <person name="Chen H.Y."/>
            <person name="Chen S.E."/>
            <person name="Zhou L.G."/>
            <person name="Ni X.B."/>
            <person name="Tian J.H."/>
            <person name="Sheng Y."/>
            <person name="Liu T."/>
            <person name="Pan Y.S."/>
            <person name="Xia L.Y."/>
            <person name="Li J."/>
            <person name="Zhao F."/>
            <person name="Cao W.C."/>
        </authorList>
    </citation>
    <scope>NUCLEOTIDE SEQUENCE</scope>
    <source>
        <strain evidence="2">Rsan-2018</strain>
    </source>
</reference>
<evidence type="ECO:0000256" key="1">
    <source>
        <dbReference type="SAM" id="MobiDB-lite"/>
    </source>
</evidence>
<keyword evidence="3" id="KW-1185">Reference proteome</keyword>
<evidence type="ECO:0000313" key="3">
    <source>
        <dbReference type="Proteomes" id="UP000821837"/>
    </source>
</evidence>
<comment type="caution">
    <text evidence="2">The sequence shown here is derived from an EMBL/GenBank/DDBJ whole genome shotgun (WGS) entry which is preliminary data.</text>
</comment>
<evidence type="ECO:0000313" key="2">
    <source>
        <dbReference type="EMBL" id="KAH7975891.1"/>
    </source>
</evidence>
<dbReference type="AlphaFoldDB" id="A0A9D4QDC2"/>
<gene>
    <name evidence="2" type="ORF">HPB52_006629</name>
</gene>
<dbReference type="Proteomes" id="UP000821837">
    <property type="component" value="Chromosome 10"/>
</dbReference>
<reference evidence="2" key="2">
    <citation type="submission" date="2021-09" db="EMBL/GenBank/DDBJ databases">
        <authorList>
            <person name="Jia N."/>
            <person name="Wang J."/>
            <person name="Shi W."/>
            <person name="Du L."/>
            <person name="Sun Y."/>
            <person name="Zhan W."/>
            <person name="Jiang J."/>
            <person name="Wang Q."/>
            <person name="Zhang B."/>
            <person name="Ji P."/>
            <person name="Sakyi L.B."/>
            <person name="Cui X."/>
            <person name="Yuan T."/>
            <person name="Jiang B."/>
            <person name="Yang W."/>
            <person name="Lam T.T.-Y."/>
            <person name="Chang Q."/>
            <person name="Ding S."/>
            <person name="Wang X."/>
            <person name="Zhu J."/>
            <person name="Ruan X."/>
            <person name="Zhao L."/>
            <person name="Wei J."/>
            <person name="Que T."/>
            <person name="Du C."/>
            <person name="Cheng J."/>
            <person name="Dai P."/>
            <person name="Han X."/>
            <person name="Huang E."/>
            <person name="Gao Y."/>
            <person name="Liu J."/>
            <person name="Shao H."/>
            <person name="Ye R."/>
            <person name="Li L."/>
            <person name="Wei W."/>
            <person name="Wang X."/>
            <person name="Wang C."/>
            <person name="Huo Q."/>
            <person name="Li W."/>
            <person name="Guo W."/>
            <person name="Chen H."/>
            <person name="Chen S."/>
            <person name="Zhou L."/>
            <person name="Zhou L."/>
            <person name="Ni X."/>
            <person name="Tian J."/>
            <person name="Zhou Y."/>
            <person name="Sheng Y."/>
            <person name="Liu T."/>
            <person name="Pan Y."/>
            <person name="Xia L."/>
            <person name="Li J."/>
            <person name="Zhao F."/>
            <person name="Cao W."/>
        </authorList>
    </citation>
    <scope>NUCLEOTIDE SEQUENCE</scope>
    <source>
        <strain evidence="2">Rsan-2018</strain>
        <tissue evidence="2">Larvae</tissue>
    </source>
</reference>
<organism evidence="2 3">
    <name type="scientific">Rhipicephalus sanguineus</name>
    <name type="common">Brown dog tick</name>
    <name type="synonym">Ixodes sanguineus</name>
    <dbReference type="NCBI Taxonomy" id="34632"/>
    <lineage>
        <taxon>Eukaryota</taxon>
        <taxon>Metazoa</taxon>
        <taxon>Ecdysozoa</taxon>
        <taxon>Arthropoda</taxon>
        <taxon>Chelicerata</taxon>
        <taxon>Arachnida</taxon>
        <taxon>Acari</taxon>
        <taxon>Parasitiformes</taxon>
        <taxon>Ixodida</taxon>
        <taxon>Ixodoidea</taxon>
        <taxon>Ixodidae</taxon>
        <taxon>Rhipicephalinae</taxon>
        <taxon>Rhipicephalus</taxon>
        <taxon>Rhipicephalus</taxon>
    </lineage>
</organism>
<sequence>MDAEMASPKCLLAAAYTQSTPTRAVQPQDQATPGSSPASDTSKPTWVDKVACNGETRAPVRSGSLPQPVEDKIQTLERENAFLRKERSDMKVLLQTPQPREQRE</sequence>